<feature type="compositionally biased region" description="Acidic residues" evidence="9">
    <location>
        <begin position="340"/>
        <end position="370"/>
    </location>
</feature>
<reference evidence="11 14" key="1">
    <citation type="journal article" date="2011" name="Nature">
        <title>The Medicago genome provides insight into the evolution of rhizobial symbioses.</title>
        <authorList>
            <person name="Young N.D."/>
            <person name="Debelle F."/>
            <person name="Oldroyd G.E."/>
            <person name="Geurts R."/>
            <person name="Cannon S.B."/>
            <person name="Udvardi M.K."/>
            <person name="Benedito V.A."/>
            <person name="Mayer K.F."/>
            <person name="Gouzy J."/>
            <person name="Schoof H."/>
            <person name="Van de Peer Y."/>
            <person name="Proost S."/>
            <person name="Cook D.R."/>
            <person name="Meyers B.C."/>
            <person name="Spannagl M."/>
            <person name="Cheung F."/>
            <person name="De Mita S."/>
            <person name="Krishnakumar V."/>
            <person name="Gundlach H."/>
            <person name="Zhou S."/>
            <person name="Mudge J."/>
            <person name="Bharti A.K."/>
            <person name="Murray J.D."/>
            <person name="Naoumkina M.A."/>
            <person name="Rosen B."/>
            <person name="Silverstein K.A."/>
            <person name="Tang H."/>
            <person name="Rombauts S."/>
            <person name="Zhao P.X."/>
            <person name="Zhou P."/>
            <person name="Barbe V."/>
            <person name="Bardou P."/>
            <person name="Bechner M."/>
            <person name="Bellec A."/>
            <person name="Berger A."/>
            <person name="Berges H."/>
            <person name="Bidwell S."/>
            <person name="Bisseling T."/>
            <person name="Choisne N."/>
            <person name="Couloux A."/>
            <person name="Denny R."/>
            <person name="Deshpande S."/>
            <person name="Dai X."/>
            <person name="Doyle J.J."/>
            <person name="Dudez A.M."/>
            <person name="Farmer A.D."/>
            <person name="Fouteau S."/>
            <person name="Franken C."/>
            <person name="Gibelin C."/>
            <person name="Gish J."/>
            <person name="Goldstein S."/>
            <person name="Gonzalez A.J."/>
            <person name="Green P.J."/>
            <person name="Hallab A."/>
            <person name="Hartog M."/>
            <person name="Hua A."/>
            <person name="Humphray S.J."/>
            <person name="Jeong D.H."/>
            <person name="Jing Y."/>
            <person name="Jocker A."/>
            <person name="Kenton S.M."/>
            <person name="Kim D.J."/>
            <person name="Klee K."/>
            <person name="Lai H."/>
            <person name="Lang C."/>
            <person name="Lin S."/>
            <person name="Macmil S.L."/>
            <person name="Magdelenat G."/>
            <person name="Matthews L."/>
            <person name="McCorrison J."/>
            <person name="Monaghan E.L."/>
            <person name="Mun J.H."/>
            <person name="Najar F.Z."/>
            <person name="Nicholson C."/>
            <person name="Noirot C."/>
            <person name="O'Bleness M."/>
            <person name="Paule C.R."/>
            <person name="Poulain J."/>
            <person name="Prion F."/>
            <person name="Qin B."/>
            <person name="Qu C."/>
            <person name="Retzel E.F."/>
            <person name="Riddle C."/>
            <person name="Sallet E."/>
            <person name="Samain S."/>
            <person name="Samson N."/>
            <person name="Sanders I."/>
            <person name="Saurat O."/>
            <person name="Scarpelli C."/>
            <person name="Schiex T."/>
            <person name="Segurens B."/>
            <person name="Severin A.J."/>
            <person name="Sherrier D.J."/>
            <person name="Shi R."/>
            <person name="Sims S."/>
            <person name="Singer S.R."/>
            <person name="Sinharoy S."/>
            <person name="Sterck L."/>
            <person name="Viollet A."/>
            <person name="Wang B.B."/>
            <person name="Wang K."/>
            <person name="Wang M."/>
            <person name="Wang X."/>
            <person name="Warfsmann J."/>
            <person name="Weissenbach J."/>
            <person name="White D.D."/>
            <person name="White J.D."/>
            <person name="Wiley G.B."/>
            <person name="Wincker P."/>
            <person name="Xing Y."/>
            <person name="Yang L."/>
            <person name="Yao Z."/>
            <person name="Ying F."/>
            <person name="Zhai J."/>
            <person name="Zhou L."/>
            <person name="Zuber A."/>
            <person name="Denarie J."/>
            <person name="Dixon R.A."/>
            <person name="May G.D."/>
            <person name="Schwartz D.C."/>
            <person name="Rogers J."/>
            <person name="Quetier F."/>
            <person name="Town C.D."/>
            <person name="Roe B.A."/>
        </authorList>
    </citation>
    <scope>NUCLEOTIDE SEQUENCE [LARGE SCALE GENOMIC DNA]</scope>
    <source>
        <strain evidence="11">A17</strain>
        <strain evidence="13 14">cv. Jemalong A17</strain>
    </source>
</reference>
<dbReference type="Gene3D" id="1.20.58.150">
    <property type="entry name" value="ANTH domain"/>
    <property type="match status" value="1"/>
</dbReference>
<feature type="compositionally biased region" description="Acidic residues" evidence="9">
    <location>
        <begin position="323"/>
        <end position="334"/>
    </location>
</feature>
<dbReference type="PANTHER" id="PTHR22951">
    <property type="entry name" value="CLATHRIN ASSEMBLY PROTEIN"/>
    <property type="match status" value="1"/>
</dbReference>
<dbReference type="SUPFAM" id="SSF48464">
    <property type="entry name" value="ENTH/VHS domain"/>
    <property type="match status" value="1"/>
</dbReference>
<evidence type="ECO:0000256" key="2">
    <source>
        <dbReference type="ARBA" id="ARBA00004555"/>
    </source>
</evidence>
<evidence type="ECO:0000256" key="8">
    <source>
        <dbReference type="ARBA" id="ARBA00023329"/>
    </source>
</evidence>
<reference evidence="13" key="3">
    <citation type="submission" date="2015-04" db="UniProtKB">
        <authorList>
            <consortium name="EnsemblPlants"/>
        </authorList>
    </citation>
    <scope>IDENTIFICATION</scope>
    <source>
        <strain evidence="13">cv. Jemalong A17</strain>
    </source>
</reference>
<evidence type="ECO:0000313" key="12">
    <source>
        <dbReference type="EMBL" id="RHN73456.1"/>
    </source>
</evidence>
<sequence length="592" mass="67462">MGTFTSFRKAYGALKDSTKVGLAKVNSEYKELDIAIVKATNHVEYPPKERHVRKVFYATSAHQPRADVAYCIHKLSKRLAKTRSWIVALKTLIVIHRTLREGDPTFREELLNYSRKGHILQISNFKDDSSPLAWDCSAWVRTYALFLEERLECFRVLKYDIESERLVKSSATEPKPHSRTRSLANDDLLEQLPALQQLLFRLIGCQPEGCAYNNYLVQYALALVLKESFKIYCALNDGIINLVDMFFETSRHEAVKALNIYKRAGQQAENLAEFYDYCKGLDLARNFQFPTLRQPPPSFLATMEEYIKEAPQSGSVNNRLEYEQNEESAEEESEPKEPEEPQEEEKQDEEVTEEEQVPEEETQPEEEEKEVELPPLISTDGTDDLLGLNEINPKAVELEESNALALAIVPPGGNNNSNNLALSNIGGTTGWELALVTTPSNHTSQAPDRAMAGGFDKLLLDSLYEDEHARRQLQLQNAGYGHEEMTVQNPFDHYNQHDPFAMSQNIAPPTNVQMALLAQQQQMTFQQQQQQQMMFPQQHQQHHNMAMVPHQQQPHAQYPQQMMGAHNPFGDPLPVASYPHNSMPQQGNYNLM</sequence>
<dbReference type="GO" id="GO:0030136">
    <property type="term" value="C:clathrin-coated vesicle"/>
    <property type="evidence" value="ECO:0000318"/>
    <property type="project" value="GO_Central"/>
</dbReference>
<dbReference type="HOGENOM" id="CLU_014098_2_1_1"/>
<dbReference type="GO" id="GO:0005905">
    <property type="term" value="C:clathrin-coated pit"/>
    <property type="evidence" value="ECO:0000318"/>
    <property type="project" value="GO_Central"/>
</dbReference>
<evidence type="ECO:0000313" key="11">
    <source>
        <dbReference type="EMBL" id="AES65322.2"/>
    </source>
</evidence>
<protein>
    <submittedName>
        <fullName evidence="11">Clathrin assembly plant-like protein</fullName>
    </submittedName>
    <submittedName>
        <fullName evidence="12">Putative ANTH domain-containing protein</fullName>
    </submittedName>
</protein>
<accession>G7IG84</accession>
<dbReference type="Proteomes" id="UP000002051">
    <property type="component" value="Chromosome 2"/>
</dbReference>
<dbReference type="PANTHER" id="PTHR22951:SF5">
    <property type="entry name" value="PHOSPHATIDYLINOSITOL-BINDING CLATHRIN ASSEMBLY PROTEIN LAP"/>
    <property type="match status" value="1"/>
</dbReference>
<dbReference type="EMBL" id="PSQE01000002">
    <property type="protein sequence ID" value="RHN73456.1"/>
    <property type="molecule type" value="Genomic_DNA"/>
</dbReference>
<organism evidence="11 14">
    <name type="scientific">Medicago truncatula</name>
    <name type="common">Barrel medic</name>
    <name type="synonym">Medicago tribuloides</name>
    <dbReference type="NCBI Taxonomy" id="3880"/>
    <lineage>
        <taxon>Eukaryota</taxon>
        <taxon>Viridiplantae</taxon>
        <taxon>Streptophyta</taxon>
        <taxon>Embryophyta</taxon>
        <taxon>Tracheophyta</taxon>
        <taxon>Spermatophyta</taxon>
        <taxon>Magnoliopsida</taxon>
        <taxon>eudicotyledons</taxon>
        <taxon>Gunneridae</taxon>
        <taxon>Pentapetalae</taxon>
        <taxon>rosids</taxon>
        <taxon>fabids</taxon>
        <taxon>Fabales</taxon>
        <taxon>Fabaceae</taxon>
        <taxon>Papilionoideae</taxon>
        <taxon>50 kb inversion clade</taxon>
        <taxon>NPAAA clade</taxon>
        <taxon>Hologalegina</taxon>
        <taxon>IRL clade</taxon>
        <taxon>Trifolieae</taxon>
        <taxon>Medicago</taxon>
    </lineage>
</organism>
<evidence type="ECO:0000313" key="14">
    <source>
        <dbReference type="Proteomes" id="UP000002051"/>
    </source>
</evidence>
<proteinExistence type="predicted"/>
<evidence type="ECO:0000313" key="13">
    <source>
        <dbReference type="EnsemblPlants" id="AES65322"/>
    </source>
</evidence>
<dbReference type="InterPro" id="IPR013809">
    <property type="entry name" value="ENTH"/>
</dbReference>
<dbReference type="SMART" id="SM00273">
    <property type="entry name" value="ENTH"/>
    <property type="match status" value="1"/>
</dbReference>
<dbReference type="InterPro" id="IPR008942">
    <property type="entry name" value="ENTH_VHS"/>
</dbReference>
<evidence type="ECO:0000256" key="9">
    <source>
        <dbReference type="SAM" id="MobiDB-lite"/>
    </source>
</evidence>
<keyword evidence="5" id="KW-0333">Golgi apparatus</keyword>
<dbReference type="eggNOG" id="KOG0251">
    <property type="taxonomic scope" value="Eukaryota"/>
</dbReference>
<dbReference type="FunFam" id="1.25.40.90:FF:000005">
    <property type="entry name" value="Clathrin assembly protein AP180"/>
    <property type="match status" value="1"/>
</dbReference>
<evidence type="ECO:0000256" key="3">
    <source>
        <dbReference type="ARBA" id="ARBA00004600"/>
    </source>
</evidence>
<reference evidence="11 14" key="2">
    <citation type="journal article" date="2014" name="BMC Genomics">
        <title>An improved genome release (version Mt4.0) for the model legume Medicago truncatula.</title>
        <authorList>
            <person name="Tang H."/>
            <person name="Krishnakumar V."/>
            <person name="Bidwell S."/>
            <person name="Rosen B."/>
            <person name="Chan A."/>
            <person name="Zhou S."/>
            <person name="Gentzbittel L."/>
            <person name="Childs K.L."/>
            <person name="Yandell M."/>
            <person name="Gundlach H."/>
            <person name="Mayer K.F."/>
            <person name="Schwartz D.C."/>
            <person name="Town C.D."/>
        </authorList>
    </citation>
    <scope>GENOME REANNOTATION</scope>
    <source>
        <strain evidence="13 14">cv. Jemalong A17</strain>
    </source>
</reference>
<evidence type="ECO:0000256" key="5">
    <source>
        <dbReference type="ARBA" id="ARBA00023034"/>
    </source>
</evidence>
<dbReference type="CDD" id="cd03564">
    <property type="entry name" value="ANTH_N"/>
    <property type="match status" value="1"/>
</dbReference>
<feature type="domain" description="ENTH" evidence="10">
    <location>
        <begin position="24"/>
        <end position="161"/>
    </location>
</feature>
<dbReference type="InterPro" id="IPR045192">
    <property type="entry name" value="AP180-like"/>
</dbReference>
<dbReference type="GO" id="GO:0005546">
    <property type="term" value="F:phosphatidylinositol-4,5-bisphosphate binding"/>
    <property type="evidence" value="ECO:0000318"/>
    <property type="project" value="GO_Central"/>
</dbReference>
<evidence type="ECO:0000256" key="4">
    <source>
        <dbReference type="ARBA" id="ARBA00022583"/>
    </source>
</evidence>
<dbReference type="GO" id="GO:0032050">
    <property type="term" value="F:clathrin heavy chain binding"/>
    <property type="evidence" value="ECO:0000318"/>
    <property type="project" value="GO_Central"/>
</dbReference>
<dbReference type="SUPFAM" id="SSF89009">
    <property type="entry name" value="GAT-like domain"/>
    <property type="match status" value="1"/>
</dbReference>
<dbReference type="PaxDb" id="3880-AES65322"/>
<dbReference type="EMBL" id="CM001218">
    <property type="protein sequence ID" value="AES65322.2"/>
    <property type="molecule type" value="Genomic_DNA"/>
</dbReference>
<keyword evidence="4" id="KW-0254">Endocytosis</keyword>
<dbReference type="PROSITE" id="PS50942">
    <property type="entry name" value="ENTH"/>
    <property type="match status" value="1"/>
</dbReference>
<evidence type="ECO:0000256" key="1">
    <source>
        <dbReference type="ARBA" id="ARBA00004132"/>
    </source>
</evidence>
<keyword evidence="8" id="KW-0968">Cytoplasmic vesicle</keyword>
<dbReference type="EnsemblPlants" id="AES65322">
    <property type="protein sequence ID" value="AES65322"/>
    <property type="gene ID" value="MTR_2g037980"/>
</dbReference>
<dbReference type="InterPro" id="IPR048050">
    <property type="entry name" value="ANTH_N_plant"/>
</dbReference>
<dbReference type="InterPro" id="IPR014712">
    <property type="entry name" value="ANTH_dom_sf"/>
</dbReference>
<dbReference type="GO" id="GO:0006900">
    <property type="term" value="P:vesicle budding from membrane"/>
    <property type="evidence" value="ECO:0000318"/>
    <property type="project" value="GO_Central"/>
</dbReference>
<dbReference type="Gramene" id="rna9271">
    <property type="protein sequence ID" value="RHN73456.1"/>
    <property type="gene ID" value="gene9271"/>
</dbReference>
<keyword evidence="14" id="KW-1185">Reference proteome</keyword>
<dbReference type="GO" id="GO:0005545">
    <property type="term" value="F:1-phosphatidylinositol binding"/>
    <property type="evidence" value="ECO:0000318"/>
    <property type="project" value="GO_Central"/>
</dbReference>
<comment type="subcellular location">
    <subcellularLocation>
        <location evidence="1">Cytoplasmic vesicle</location>
        <location evidence="1">Clathrin-coated vesicle</location>
    </subcellularLocation>
    <subcellularLocation>
        <location evidence="2">Golgi apparatus</location>
    </subcellularLocation>
    <subcellularLocation>
        <location evidence="3">Membrane</location>
        <location evidence="3">Clathrin-coated pit</location>
    </subcellularLocation>
</comment>
<dbReference type="GO" id="GO:0048268">
    <property type="term" value="P:clathrin coat assembly"/>
    <property type="evidence" value="ECO:0007669"/>
    <property type="project" value="InterPro"/>
</dbReference>
<evidence type="ECO:0000256" key="7">
    <source>
        <dbReference type="ARBA" id="ARBA00023176"/>
    </source>
</evidence>
<dbReference type="STRING" id="3880.G7IG84"/>
<dbReference type="OrthoDB" id="44015at2759"/>
<dbReference type="GO" id="GO:0072583">
    <property type="term" value="P:clathrin-dependent endocytosis"/>
    <property type="evidence" value="ECO:0000318"/>
    <property type="project" value="GO_Central"/>
</dbReference>
<dbReference type="FunFam" id="1.20.58.150:FF:000003">
    <property type="entry name" value="Putative clathrin assembly protein"/>
    <property type="match status" value="1"/>
</dbReference>
<dbReference type="AlphaFoldDB" id="G7IG84"/>
<dbReference type="Gene3D" id="1.25.40.90">
    <property type="match status" value="1"/>
</dbReference>
<reference evidence="12" key="4">
    <citation type="journal article" date="2018" name="Nat. Plants">
        <title>Whole-genome landscape of Medicago truncatula symbiotic genes.</title>
        <authorList>
            <person name="Pecrix Y."/>
            <person name="Gamas P."/>
            <person name="Carrere S."/>
        </authorList>
    </citation>
    <scope>NUCLEOTIDE SEQUENCE</scope>
    <source>
        <tissue evidence="12">Leaves</tissue>
    </source>
</reference>
<feature type="region of interest" description="Disordered" evidence="9">
    <location>
        <begin position="310"/>
        <end position="386"/>
    </location>
</feature>
<dbReference type="InterPro" id="IPR011417">
    <property type="entry name" value="ANTH_dom"/>
</dbReference>
<keyword evidence="7" id="KW-0168">Coated pit</keyword>
<dbReference type="Proteomes" id="UP000265566">
    <property type="component" value="Chromosome 2"/>
</dbReference>
<gene>
    <name evidence="11" type="ordered locus">MTR_2g037980</name>
    <name evidence="12" type="ORF">MtrunA17_Chr2g0298681</name>
</gene>
<dbReference type="GO" id="GO:0000149">
    <property type="term" value="F:SNARE binding"/>
    <property type="evidence" value="ECO:0000318"/>
    <property type="project" value="GO_Central"/>
</dbReference>
<dbReference type="GO" id="GO:0005794">
    <property type="term" value="C:Golgi apparatus"/>
    <property type="evidence" value="ECO:0007669"/>
    <property type="project" value="UniProtKB-SubCell"/>
</dbReference>
<keyword evidence="6" id="KW-0472">Membrane</keyword>
<evidence type="ECO:0000259" key="10">
    <source>
        <dbReference type="PROSITE" id="PS50942"/>
    </source>
</evidence>
<evidence type="ECO:0000256" key="6">
    <source>
        <dbReference type="ARBA" id="ARBA00023136"/>
    </source>
</evidence>
<name>G7IG84_MEDTR</name>
<accession>A0A0C3V1T2</accession>
<dbReference type="Pfam" id="PF07651">
    <property type="entry name" value="ANTH"/>
    <property type="match status" value="1"/>
</dbReference>